<sequence>MITVDERRIDPTYLVTLAVVAETHNLSDAAKILGISQPGVSQQLKHLSEAVGQRLHVRSGHGVELTVAGLDLARRARDVLRSWRGVLDYVESVRQGNDGMLLLAASNTVSAYVVPRWLVRFRQRYPGVDLRSRSLNSAEVVERVIDGEAEVGVIESPVESLPPELVEIVVGGDRLVYVVSPAVVSFANNQVVGWGEVARIPLVLREVGSGVRRASEQALRARGLAPRLELELAGGEAVKEAILQGVGGGFLSSLAVARELATGELVTLVIRELDTIARLFRIICRPKDDLSLPAQRFLEIAEAVGVAEPV</sequence>
<dbReference type="SUPFAM" id="SSF46785">
    <property type="entry name" value="Winged helix' DNA-binding domain"/>
    <property type="match status" value="1"/>
</dbReference>
<dbReference type="Pfam" id="PF00126">
    <property type="entry name" value="HTH_1"/>
    <property type="match status" value="1"/>
</dbReference>
<dbReference type="PANTHER" id="PTHR30126:SF39">
    <property type="entry name" value="HTH-TYPE TRANSCRIPTIONAL REGULATOR CYSL"/>
    <property type="match status" value="1"/>
</dbReference>
<dbReference type="Gene3D" id="1.10.10.10">
    <property type="entry name" value="Winged helix-like DNA-binding domain superfamily/Winged helix DNA-binding domain"/>
    <property type="match status" value="1"/>
</dbReference>
<keyword evidence="2" id="KW-0805">Transcription regulation</keyword>
<gene>
    <name evidence="6" type="ordered locus">Afer_0434</name>
</gene>
<dbReference type="SUPFAM" id="SSF53850">
    <property type="entry name" value="Periplasmic binding protein-like II"/>
    <property type="match status" value="1"/>
</dbReference>
<comment type="similarity">
    <text evidence="1">Belongs to the LysR transcriptional regulatory family.</text>
</comment>
<keyword evidence="3" id="KW-0238">DNA-binding</keyword>
<dbReference type="GO" id="GO:0000976">
    <property type="term" value="F:transcription cis-regulatory region binding"/>
    <property type="evidence" value="ECO:0007669"/>
    <property type="project" value="TreeGrafter"/>
</dbReference>
<dbReference type="eggNOG" id="COG0583">
    <property type="taxonomic scope" value="Bacteria"/>
</dbReference>
<proteinExistence type="inferred from homology"/>
<organism evidence="6 7">
    <name type="scientific">Acidimicrobium ferrooxidans (strain DSM 10331 / JCM 15462 / NBRC 103882 / ICP)</name>
    <dbReference type="NCBI Taxonomy" id="525909"/>
    <lineage>
        <taxon>Bacteria</taxon>
        <taxon>Bacillati</taxon>
        <taxon>Actinomycetota</taxon>
        <taxon>Acidimicrobiia</taxon>
        <taxon>Acidimicrobiales</taxon>
        <taxon>Acidimicrobiaceae</taxon>
        <taxon>Acidimicrobium</taxon>
    </lineage>
</organism>
<dbReference type="InterPro" id="IPR036388">
    <property type="entry name" value="WH-like_DNA-bd_sf"/>
</dbReference>
<dbReference type="PRINTS" id="PR00039">
    <property type="entry name" value="HTHLYSR"/>
</dbReference>
<dbReference type="PANTHER" id="PTHR30126">
    <property type="entry name" value="HTH-TYPE TRANSCRIPTIONAL REGULATOR"/>
    <property type="match status" value="1"/>
</dbReference>
<dbReference type="KEGG" id="afo:Afer_0434"/>
<evidence type="ECO:0000313" key="6">
    <source>
        <dbReference type="EMBL" id="ACU53402.1"/>
    </source>
</evidence>
<name>C7M308_ACIFD</name>
<dbReference type="AlphaFoldDB" id="C7M308"/>
<reference evidence="6 7" key="1">
    <citation type="journal article" date="2009" name="Stand. Genomic Sci.">
        <title>Complete genome sequence of Acidimicrobium ferrooxidans type strain (ICP).</title>
        <authorList>
            <person name="Clum A."/>
            <person name="Nolan M."/>
            <person name="Lang E."/>
            <person name="Glavina Del Rio T."/>
            <person name="Tice H."/>
            <person name="Copeland A."/>
            <person name="Cheng J.F."/>
            <person name="Lucas S."/>
            <person name="Chen F."/>
            <person name="Bruce D."/>
            <person name="Goodwin L."/>
            <person name="Pitluck S."/>
            <person name="Ivanova N."/>
            <person name="Mavrommatis K."/>
            <person name="Mikhailova N."/>
            <person name="Pati A."/>
            <person name="Chen A."/>
            <person name="Palaniappan K."/>
            <person name="Goker M."/>
            <person name="Spring S."/>
            <person name="Land M."/>
            <person name="Hauser L."/>
            <person name="Chang Y.J."/>
            <person name="Jeffries C.C."/>
            <person name="Chain P."/>
            <person name="Bristow J."/>
            <person name="Eisen J.A."/>
            <person name="Markowitz V."/>
            <person name="Hugenholtz P."/>
            <person name="Kyrpides N.C."/>
            <person name="Klenk H.P."/>
            <person name="Lapidus A."/>
        </authorList>
    </citation>
    <scope>NUCLEOTIDE SEQUENCE [LARGE SCALE GENOMIC DNA]</scope>
    <source>
        <strain evidence="7">DSM 10331 / JCM 15462 / NBRC 103882 / ICP</strain>
    </source>
</reference>
<dbReference type="Gene3D" id="3.40.190.290">
    <property type="match status" value="1"/>
</dbReference>
<evidence type="ECO:0000256" key="3">
    <source>
        <dbReference type="ARBA" id="ARBA00023125"/>
    </source>
</evidence>
<dbReference type="EMBL" id="CP001631">
    <property type="protein sequence ID" value="ACU53402.1"/>
    <property type="molecule type" value="Genomic_DNA"/>
</dbReference>
<feature type="domain" description="HTH lysR-type" evidence="5">
    <location>
        <begin position="9"/>
        <end position="66"/>
    </location>
</feature>
<dbReference type="InterPro" id="IPR005119">
    <property type="entry name" value="LysR_subst-bd"/>
</dbReference>
<dbReference type="PROSITE" id="PS50931">
    <property type="entry name" value="HTH_LYSR"/>
    <property type="match status" value="1"/>
</dbReference>
<dbReference type="GO" id="GO:0003700">
    <property type="term" value="F:DNA-binding transcription factor activity"/>
    <property type="evidence" value="ECO:0007669"/>
    <property type="project" value="InterPro"/>
</dbReference>
<dbReference type="HOGENOM" id="CLU_039613_6_1_11"/>
<protein>
    <submittedName>
        <fullName evidence="6">Transcriptional regulator, LysR family</fullName>
    </submittedName>
</protein>
<dbReference type="InterPro" id="IPR036390">
    <property type="entry name" value="WH_DNA-bd_sf"/>
</dbReference>
<evidence type="ECO:0000259" key="5">
    <source>
        <dbReference type="PROSITE" id="PS50931"/>
    </source>
</evidence>
<evidence type="ECO:0000256" key="1">
    <source>
        <dbReference type="ARBA" id="ARBA00009437"/>
    </source>
</evidence>
<evidence type="ECO:0000256" key="4">
    <source>
        <dbReference type="ARBA" id="ARBA00023163"/>
    </source>
</evidence>
<dbReference type="Proteomes" id="UP000000771">
    <property type="component" value="Chromosome"/>
</dbReference>
<evidence type="ECO:0000313" key="7">
    <source>
        <dbReference type="Proteomes" id="UP000000771"/>
    </source>
</evidence>
<evidence type="ECO:0000256" key="2">
    <source>
        <dbReference type="ARBA" id="ARBA00023015"/>
    </source>
</evidence>
<dbReference type="Pfam" id="PF03466">
    <property type="entry name" value="LysR_substrate"/>
    <property type="match status" value="1"/>
</dbReference>
<keyword evidence="4" id="KW-0804">Transcription</keyword>
<dbReference type="InterPro" id="IPR000847">
    <property type="entry name" value="LysR_HTH_N"/>
</dbReference>
<accession>C7M308</accession>
<dbReference type="STRING" id="525909.Afer_0434"/>
<keyword evidence="7" id="KW-1185">Reference proteome</keyword>